<organism evidence="10 11">
    <name type="scientific">Oligella urethralis</name>
    <dbReference type="NCBI Taxonomy" id="90245"/>
    <lineage>
        <taxon>Bacteria</taxon>
        <taxon>Pseudomonadati</taxon>
        <taxon>Pseudomonadota</taxon>
        <taxon>Betaproteobacteria</taxon>
        <taxon>Burkholderiales</taxon>
        <taxon>Alcaligenaceae</taxon>
        <taxon>Oligella</taxon>
    </lineage>
</organism>
<keyword evidence="6 8" id="KW-1133">Transmembrane helix</keyword>
<dbReference type="RefSeq" id="WP_113062988.1">
    <property type="nucleotide sequence ID" value="NZ_UATH01000001.1"/>
</dbReference>
<keyword evidence="4 10" id="KW-0808">Transferase</keyword>
<sequence>MLKLFERPLFLLALILVAVLPVMALMPFSDTTEPRYAEIARLMLERNDWITPWFDPQTPFWGKPPLSFWLQALSMKFFGVSEFAARLSSYLSLCACAFLLQRVVQQLHSAWQGLWAAIIYVSCALSFTTGAGVLTDPFLNLGLLLALVSFVMVMEGQGAWNYGFFIGLSIALLAKGPLALVLLGAPLLLWVLLSFKERVLLLKRFAWRSGLVIIAILVLPWYILAEIKTPGFLYYFIVGEHVLRFLDPGWQGDMYGTAHEYMHGTIWWFALQAMAPWSLLLIAFAVGAAFSTKLWGHWQALSQAPYFSLFLCYGLFVPSFFTFSGNVLWTYVLPAIPAFAYLLSMLLVPYVMETRPRLKLLPVTTALLMPVAAVVLCALVLLVPQQFKTEKYLIQAWQAITPSCPLYYVDKAPFSARFYSSEQSQSLAVADIHSWLQAHKSAPICLAVSKRDEKILSDLASYQDTIIASSKRYILFKLSPPSYVAN</sequence>
<feature type="transmembrane region" description="Helical" evidence="8">
    <location>
        <begin position="360"/>
        <end position="383"/>
    </location>
</feature>
<dbReference type="PANTHER" id="PTHR33908">
    <property type="entry name" value="MANNOSYLTRANSFERASE YKCB-RELATED"/>
    <property type="match status" value="1"/>
</dbReference>
<dbReference type="AlphaFoldDB" id="A0A2X1UZS9"/>
<keyword evidence="7 8" id="KW-0472">Membrane</keyword>
<feature type="transmembrane region" description="Helical" evidence="8">
    <location>
        <begin position="205"/>
        <end position="224"/>
    </location>
</feature>
<dbReference type="GO" id="GO:0010041">
    <property type="term" value="P:response to iron(III) ion"/>
    <property type="evidence" value="ECO:0007669"/>
    <property type="project" value="TreeGrafter"/>
</dbReference>
<feature type="transmembrane region" description="Helical" evidence="8">
    <location>
        <begin position="266"/>
        <end position="292"/>
    </location>
</feature>
<dbReference type="GO" id="GO:0005886">
    <property type="term" value="C:plasma membrane"/>
    <property type="evidence" value="ECO:0007669"/>
    <property type="project" value="UniProtKB-SubCell"/>
</dbReference>
<keyword evidence="5 8" id="KW-0812">Transmembrane</keyword>
<evidence type="ECO:0000256" key="8">
    <source>
        <dbReference type="SAM" id="Phobius"/>
    </source>
</evidence>
<dbReference type="GO" id="GO:0006493">
    <property type="term" value="P:protein O-linked glycosylation"/>
    <property type="evidence" value="ECO:0007669"/>
    <property type="project" value="InterPro"/>
</dbReference>
<evidence type="ECO:0000256" key="4">
    <source>
        <dbReference type="ARBA" id="ARBA00022679"/>
    </source>
</evidence>
<feature type="transmembrane region" description="Helical" evidence="8">
    <location>
        <begin position="329"/>
        <end position="348"/>
    </location>
</feature>
<dbReference type="EC" id="2.4.2.43" evidence="10"/>
<evidence type="ECO:0000313" key="11">
    <source>
        <dbReference type="Proteomes" id="UP000250242"/>
    </source>
</evidence>
<dbReference type="GO" id="GO:0000030">
    <property type="term" value="F:mannosyltransferase activity"/>
    <property type="evidence" value="ECO:0007669"/>
    <property type="project" value="InterPro"/>
</dbReference>
<evidence type="ECO:0000256" key="6">
    <source>
        <dbReference type="ARBA" id="ARBA00022989"/>
    </source>
</evidence>
<reference evidence="10 11" key="1">
    <citation type="submission" date="2018-06" db="EMBL/GenBank/DDBJ databases">
        <authorList>
            <consortium name="Pathogen Informatics"/>
            <person name="Doyle S."/>
        </authorList>
    </citation>
    <scope>NUCLEOTIDE SEQUENCE [LARGE SCALE GENOMIC DNA]</scope>
    <source>
        <strain evidence="10 11">NCTC11009</strain>
    </source>
</reference>
<feature type="transmembrane region" description="Helical" evidence="8">
    <location>
        <begin position="138"/>
        <end position="155"/>
    </location>
</feature>
<evidence type="ECO:0000256" key="1">
    <source>
        <dbReference type="ARBA" id="ARBA00004651"/>
    </source>
</evidence>
<dbReference type="Pfam" id="PF02366">
    <property type="entry name" value="PMT"/>
    <property type="match status" value="1"/>
</dbReference>
<dbReference type="GO" id="GO:0009103">
    <property type="term" value="P:lipopolysaccharide biosynthetic process"/>
    <property type="evidence" value="ECO:0007669"/>
    <property type="project" value="UniProtKB-ARBA"/>
</dbReference>
<evidence type="ECO:0000256" key="2">
    <source>
        <dbReference type="ARBA" id="ARBA00022475"/>
    </source>
</evidence>
<feature type="domain" description="ArnT-like N-terminal" evidence="9">
    <location>
        <begin position="30"/>
        <end position="236"/>
    </location>
</feature>
<evidence type="ECO:0000256" key="3">
    <source>
        <dbReference type="ARBA" id="ARBA00022676"/>
    </source>
</evidence>
<dbReference type="PANTHER" id="PTHR33908:SF3">
    <property type="entry name" value="UNDECAPRENYL PHOSPHATE-ALPHA-4-AMINO-4-DEOXY-L-ARABINOSE ARABINOSYL TRANSFERASE"/>
    <property type="match status" value="1"/>
</dbReference>
<evidence type="ECO:0000313" key="10">
    <source>
        <dbReference type="EMBL" id="SPY09253.1"/>
    </source>
</evidence>
<name>A0A2X1UZS9_9BURK</name>
<evidence type="ECO:0000256" key="5">
    <source>
        <dbReference type="ARBA" id="ARBA00022692"/>
    </source>
</evidence>
<feature type="transmembrane region" description="Helical" evidence="8">
    <location>
        <begin position="162"/>
        <end position="193"/>
    </location>
</feature>
<evidence type="ECO:0000259" key="9">
    <source>
        <dbReference type="Pfam" id="PF02366"/>
    </source>
</evidence>
<protein>
    <submittedName>
        <fullName evidence="10">Undecaprenyl phosphate-alpha-4-amino-4-deoxy-L-arabinose arabinosyl transferase</fullName>
        <ecNumber evidence="10">2.4.2.43</ecNumber>
    </submittedName>
</protein>
<keyword evidence="2" id="KW-1003">Cell membrane</keyword>
<comment type="subcellular location">
    <subcellularLocation>
        <location evidence="1">Cell membrane</location>
        <topology evidence="1">Multi-pass membrane protein</topology>
    </subcellularLocation>
</comment>
<accession>A0A2X1UZS9</accession>
<evidence type="ECO:0000256" key="7">
    <source>
        <dbReference type="ARBA" id="ARBA00023136"/>
    </source>
</evidence>
<feature type="transmembrane region" description="Helical" evidence="8">
    <location>
        <begin position="304"/>
        <end position="323"/>
    </location>
</feature>
<dbReference type="Proteomes" id="UP000250242">
    <property type="component" value="Unassembled WGS sequence"/>
</dbReference>
<proteinExistence type="predicted"/>
<keyword evidence="3 10" id="KW-0328">Glycosyltransferase</keyword>
<dbReference type="InterPro" id="IPR050297">
    <property type="entry name" value="LipidA_mod_glycosyltrf_83"/>
</dbReference>
<dbReference type="GO" id="GO:0103015">
    <property type="term" value="F:4-amino-4-deoxy-L-arabinose transferase activity"/>
    <property type="evidence" value="ECO:0007669"/>
    <property type="project" value="UniProtKB-EC"/>
</dbReference>
<dbReference type="InterPro" id="IPR003342">
    <property type="entry name" value="ArnT-like_N"/>
</dbReference>
<gene>
    <name evidence="10" type="primary">arnT</name>
    <name evidence="10" type="ORF">NCTC11009_02516</name>
</gene>
<feature type="transmembrane region" description="Helical" evidence="8">
    <location>
        <begin position="113"/>
        <end position="132"/>
    </location>
</feature>
<dbReference type="EMBL" id="UATH01000001">
    <property type="protein sequence ID" value="SPY09253.1"/>
    <property type="molecule type" value="Genomic_DNA"/>
</dbReference>